<evidence type="ECO:0000313" key="2">
    <source>
        <dbReference type="Proteomes" id="UP000245535"/>
    </source>
</evidence>
<protein>
    <submittedName>
        <fullName evidence="1">Uncharacterized protein</fullName>
    </submittedName>
</protein>
<proteinExistence type="predicted"/>
<dbReference type="OrthoDB" id="981009at2"/>
<accession>A0A315Z542</accession>
<comment type="caution">
    <text evidence="1">The sequence shown here is derived from an EMBL/GenBank/DDBJ whole genome shotgun (WGS) entry which is preliminary data.</text>
</comment>
<keyword evidence="2" id="KW-1185">Reference proteome</keyword>
<gene>
    <name evidence="1" type="ORF">BC781_108138</name>
</gene>
<dbReference type="RefSeq" id="WP_109622229.1">
    <property type="nucleotide sequence ID" value="NZ_QGDO01000008.1"/>
</dbReference>
<evidence type="ECO:0000313" key="1">
    <source>
        <dbReference type="EMBL" id="PWJ38003.1"/>
    </source>
</evidence>
<sequence>MSNIVTIFFRINSDDTGLVFSNSENGPWETDQNFSTSVQGGDTVYWKMPPTNPPKTINSISFTKDGGENIFTSTPHEPQSHDCLEGVVQTGLPANTVEKYELTVEIDGKTYKHDPSIKIDT</sequence>
<organism evidence="1 2">
    <name type="scientific">Sediminitomix flava</name>
    <dbReference type="NCBI Taxonomy" id="379075"/>
    <lineage>
        <taxon>Bacteria</taxon>
        <taxon>Pseudomonadati</taxon>
        <taxon>Bacteroidota</taxon>
        <taxon>Cytophagia</taxon>
        <taxon>Cytophagales</taxon>
        <taxon>Flammeovirgaceae</taxon>
        <taxon>Sediminitomix</taxon>
    </lineage>
</organism>
<dbReference type="AlphaFoldDB" id="A0A315Z542"/>
<dbReference type="Proteomes" id="UP000245535">
    <property type="component" value="Unassembled WGS sequence"/>
</dbReference>
<name>A0A315Z542_SEDFL</name>
<dbReference type="EMBL" id="QGDO01000008">
    <property type="protein sequence ID" value="PWJ38003.1"/>
    <property type="molecule type" value="Genomic_DNA"/>
</dbReference>
<reference evidence="1 2" key="1">
    <citation type="submission" date="2018-03" db="EMBL/GenBank/DDBJ databases">
        <title>Genomic Encyclopedia of Archaeal and Bacterial Type Strains, Phase II (KMG-II): from individual species to whole genera.</title>
        <authorList>
            <person name="Goeker M."/>
        </authorList>
    </citation>
    <scope>NUCLEOTIDE SEQUENCE [LARGE SCALE GENOMIC DNA]</scope>
    <source>
        <strain evidence="1 2">DSM 28229</strain>
    </source>
</reference>